<comment type="caution">
    <text evidence="1">The sequence shown here is derived from an EMBL/GenBank/DDBJ whole genome shotgun (WGS) entry which is preliminary data.</text>
</comment>
<accession>A0ACB9Q3X8</accession>
<evidence type="ECO:0000313" key="2">
    <source>
        <dbReference type="Proteomes" id="UP000828941"/>
    </source>
</evidence>
<proteinExistence type="predicted"/>
<name>A0ACB9Q3X8_BAUVA</name>
<keyword evidence="2" id="KW-1185">Reference proteome</keyword>
<gene>
    <name evidence="1" type="ORF">L6164_003421</name>
</gene>
<dbReference type="Proteomes" id="UP000828941">
    <property type="component" value="Chromosome 2"/>
</dbReference>
<evidence type="ECO:0000313" key="1">
    <source>
        <dbReference type="EMBL" id="KAI4354571.1"/>
    </source>
</evidence>
<reference evidence="1 2" key="1">
    <citation type="journal article" date="2022" name="DNA Res.">
        <title>Chromosomal-level genome assembly of the orchid tree Bauhinia variegata (Leguminosae; Cercidoideae) supports the allotetraploid origin hypothesis of Bauhinia.</title>
        <authorList>
            <person name="Zhong Y."/>
            <person name="Chen Y."/>
            <person name="Zheng D."/>
            <person name="Pang J."/>
            <person name="Liu Y."/>
            <person name="Luo S."/>
            <person name="Meng S."/>
            <person name="Qian L."/>
            <person name="Wei D."/>
            <person name="Dai S."/>
            <person name="Zhou R."/>
        </authorList>
    </citation>
    <scope>NUCLEOTIDE SEQUENCE [LARGE SCALE GENOMIC DNA]</scope>
    <source>
        <strain evidence="1">BV-YZ2020</strain>
    </source>
</reference>
<protein>
    <submittedName>
        <fullName evidence="1">Uncharacterized protein</fullName>
    </submittedName>
</protein>
<sequence>MPLSNHIGPWENTSAGGLKVLRDNNLIHRDLKPQNLLLSRNDDKSVLKIADFGFAGSLQPRGLAETLCGSPLYMAPKIMQLQKSLECWCNFISACYRKNTFYRKQSIQFSMDCGFRLTQRDPLRRTEENSQEDCLPFFLDDDSTGPEGSPSFSRKKSSMKSTSGFDVKTKIDKADSASTTSNNRNFTSRHDTMAHQPENTTNLWNKDWQTQGLKVADSLENIDQDYVLVSGPPVDVSSSSVSASKPSHSAYKSGGSPQESSNIITRLSAPMPIVGVATDTTYQIGSSESQGTAPGTSQGSMDTADEQPSADCMTRIKSLQQCASTFMELVNEKVKVAIWRSNSKNPGSIDSDESLDVNARGPKDILSQIEGSTECQMQWRQYFSLPFLSGDMGVEELMDNMESAAALYSKAVRLLSFLLVEAPSLILNPPFSLTNTDRYRLRTYIDVINNGQVYSRSQRMTLLKYTRRS</sequence>
<organism evidence="1 2">
    <name type="scientific">Bauhinia variegata</name>
    <name type="common">Purple orchid tree</name>
    <name type="synonym">Phanera variegata</name>
    <dbReference type="NCBI Taxonomy" id="167791"/>
    <lineage>
        <taxon>Eukaryota</taxon>
        <taxon>Viridiplantae</taxon>
        <taxon>Streptophyta</taxon>
        <taxon>Embryophyta</taxon>
        <taxon>Tracheophyta</taxon>
        <taxon>Spermatophyta</taxon>
        <taxon>Magnoliopsida</taxon>
        <taxon>eudicotyledons</taxon>
        <taxon>Gunneridae</taxon>
        <taxon>Pentapetalae</taxon>
        <taxon>rosids</taxon>
        <taxon>fabids</taxon>
        <taxon>Fabales</taxon>
        <taxon>Fabaceae</taxon>
        <taxon>Cercidoideae</taxon>
        <taxon>Cercideae</taxon>
        <taxon>Bauhiniinae</taxon>
        <taxon>Bauhinia</taxon>
    </lineage>
</organism>
<dbReference type="EMBL" id="CM039427">
    <property type="protein sequence ID" value="KAI4354571.1"/>
    <property type="molecule type" value="Genomic_DNA"/>
</dbReference>